<evidence type="ECO:0000256" key="3">
    <source>
        <dbReference type="ARBA" id="ARBA00022723"/>
    </source>
</evidence>
<evidence type="ECO:0000256" key="5">
    <source>
        <dbReference type="ARBA" id="ARBA00022833"/>
    </source>
</evidence>
<dbReference type="EMBL" id="JACHXL010000003">
    <property type="protein sequence ID" value="MBB3107014.1"/>
    <property type="molecule type" value="Genomic_DNA"/>
</dbReference>
<organism evidence="7 8">
    <name type="scientific">Psychrobacter luti</name>
    <dbReference type="NCBI Taxonomy" id="198481"/>
    <lineage>
        <taxon>Bacteria</taxon>
        <taxon>Pseudomonadati</taxon>
        <taxon>Pseudomonadota</taxon>
        <taxon>Gammaproteobacteria</taxon>
        <taxon>Moraxellales</taxon>
        <taxon>Moraxellaceae</taxon>
        <taxon>Psychrobacter</taxon>
    </lineage>
</organism>
<dbReference type="GO" id="GO:0046872">
    <property type="term" value="F:metal ion binding"/>
    <property type="evidence" value="ECO:0007669"/>
    <property type="project" value="UniProtKB-KW"/>
</dbReference>
<evidence type="ECO:0000256" key="1">
    <source>
        <dbReference type="ARBA" id="ARBA00001947"/>
    </source>
</evidence>
<dbReference type="GO" id="GO:0016787">
    <property type="term" value="F:hydrolase activity"/>
    <property type="evidence" value="ECO:0007669"/>
    <property type="project" value="UniProtKB-KW"/>
</dbReference>
<evidence type="ECO:0000256" key="2">
    <source>
        <dbReference type="ARBA" id="ARBA00007749"/>
    </source>
</evidence>
<keyword evidence="3" id="KW-0479">Metal-binding</keyword>
<comment type="cofactor">
    <cofactor evidence="1">
        <name>Zn(2+)</name>
        <dbReference type="ChEBI" id="CHEBI:29105"/>
    </cofactor>
</comment>
<dbReference type="Proteomes" id="UP000588111">
    <property type="component" value="Unassembled WGS sequence"/>
</dbReference>
<keyword evidence="5" id="KW-0862">Zinc</keyword>
<reference evidence="7 8" key="1">
    <citation type="submission" date="2020-08" db="EMBL/GenBank/DDBJ databases">
        <title>Genomic Encyclopedia of Type Strains, Phase III (KMG-III): the genomes of soil and plant-associated and newly described type strains.</title>
        <authorList>
            <person name="Whitman W."/>
        </authorList>
    </citation>
    <scope>NUCLEOTIDE SEQUENCE [LARGE SCALE GENOMIC DNA]</scope>
    <source>
        <strain evidence="7 8">CECT 5885</strain>
    </source>
</reference>
<keyword evidence="8" id="KW-1185">Reference proteome</keyword>
<dbReference type="SUPFAM" id="SSF56281">
    <property type="entry name" value="Metallo-hydrolase/oxidoreductase"/>
    <property type="match status" value="1"/>
</dbReference>
<feature type="compositionally biased region" description="Polar residues" evidence="6">
    <location>
        <begin position="361"/>
        <end position="379"/>
    </location>
</feature>
<dbReference type="AlphaFoldDB" id="A0A839TG83"/>
<dbReference type="PANTHER" id="PTHR42978:SF7">
    <property type="entry name" value="METALLO-HYDROLASE RV2300C-RELATED"/>
    <property type="match status" value="1"/>
</dbReference>
<name>A0A839TG83_9GAMM</name>
<evidence type="ECO:0000313" key="8">
    <source>
        <dbReference type="Proteomes" id="UP000588111"/>
    </source>
</evidence>
<dbReference type="RefSeq" id="WP_183620314.1">
    <property type="nucleotide sequence ID" value="NZ_CAJHAH010000003.1"/>
</dbReference>
<evidence type="ECO:0000313" key="7">
    <source>
        <dbReference type="EMBL" id="MBB3107014.1"/>
    </source>
</evidence>
<feature type="region of interest" description="Disordered" evidence="6">
    <location>
        <begin position="356"/>
        <end position="379"/>
    </location>
</feature>
<accession>A0A839TG83</accession>
<dbReference type="PANTHER" id="PTHR42978">
    <property type="entry name" value="QUORUM-QUENCHING LACTONASE YTNP-RELATED-RELATED"/>
    <property type="match status" value="1"/>
</dbReference>
<protein>
    <submittedName>
        <fullName evidence="7">Uncharacterized protein</fullName>
    </submittedName>
</protein>
<dbReference type="InterPro" id="IPR036866">
    <property type="entry name" value="RibonucZ/Hydroxyglut_hydro"/>
</dbReference>
<dbReference type="InterPro" id="IPR051013">
    <property type="entry name" value="MBL_superfamily_lactonases"/>
</dbReference>
<evidence type="ECO:0000256" key="4">
    <source>
        <dbReference type="ARBA" id="ARBA00022801"/>
    </source>
</evidence>
<proteinExistence type="inferred from homology"/>
<dbReference type="Gene3D" id="3.60.15.10">
    <property type="entry name" value="Ribonuclease Z/Hydroxyacylglutathione hydrolase-like"/>
    <property type="match status" value="1"/>
</dbReference>
<sequence length="379" mass="42369">MDLSSLGIKAIHEFDQVHQSPLPEERLKAARVQASAFRERFMDEPPVQFYQSADMVRVPYPTWYAYSGVYTQNTYKFPYLHILNRIFIIQYHDFLGELKTLLFSPSDIEADRETPFFKRLTEKMPNWLPLEGVVAPIIRDVAGALAEVGLAPEDVDYISYDHLHTQDIRRWLGTKDTAAYFPNAKILIHKQEWQSTGALLPVQADWYCPNGIEGVDPDKVIQFTGSIQLGEGLALVHTPGHTEGNHSLVARVLDGIRVTSENGVGADAYEPMNSKVNAIRRYAKQTGMEVILNGNTLEGSNDQYISMVVEKTIAGPSQNPDFPNCASSSEATPYWLIPSHKVSHLIGEAKFGSLQKKSAKNHSAPTDITKNNALQKEIA</sequence>
<comment type="caution">
    <text evidence="7">The sequence shown here is derived from an EMBL/GenBank/DDBJ whole genome shotgun (WGS) entry which is preliminary data.</text>
</comment>
<comment type="similarity">
    <text evidence="2">Belongs to the metallo-beta-lactamase superfamily.</text>
</comment>
<evidence type="ECO:0000256" key="6">
    <source>
        <dbReference type="SAM" id="MobiDB-lite"/>
    </source>
</evidence>
<keyword evidence="4" id="KW-0378">Hydrolase</keyword>
<gene>
    <name evidence="7" type="ORF">FHS24_001531</name>
</gene>